<name>A0A060HCU7_XYLFS</name>
<reference evidence="10 11" key="1">
    <citation type="submission" date="2013-08" db="EMBL/GenBank/DDBJ databases">
        <authorList>
            <person name="Stouthamer R."/>
            <person name="Nunney L."/>
        </authorList>
    </citation>
    <scope>NUCLEOTIDE SEQUENCE [LARGE SCALE GENOMIC DNA]</scope>
    <source>
        <strain evidence="11">ann-1</strain>
    </source>
</reference>
<keyword evidence="3 8" id="KW-0813">Transport</keyword>
<dbReference type="KEGG" id="xfs:D934_12865"/>
<evidence type="ECO:0000256" key="3">
    <source>
        <dbReference type="ARBA" id="ARBA00022448"/>
    </source>
</evidence>
<evidence type="ECO:0000256" key="7">
    <source>
        <dbReference type="ARBA" id="ARBA00023136"/>
    </source>
</evidence>
<dbReference type="InterPro" id="IPR051322">
    <property type="entry name" value="AA_ABC_Transporter_Permease"/>
</dbReference>
<accession>A0A060HCU7</accession>
<evidence type="ECO:0000256" key="6">
    <source>
        <dbReference type="ARBA" id="ARBA00022989"/>
    </source>
</evidence>
<feature type="transmembrane region" description="Helical" evidence="8">
    <location>
        <begin position="206"/>
        <end position="229"/>
    </location>
</feature>
<dbReference type="Gene3D" id="1.10.3720.10">
    <property type="entry name" value="MetI-like"/>
    <property type="match status" value="1"/>
</dbReference>
<dbReference type="SUPFAM" id="SSF161098">
    <property type="entry name" value="MetI-like"/>
    <property type="match status" value="1"/>
</dbReference>
<feature type="transmembrane region" description="Helical" evidence="8">
    <location>
        <begin position="98"/>
        <end position="122"/>
    </location>
</feature>
<keyword evidence="7 8" id="KW-0472">Membrane</keyword>
<dbReference type="InterPro" id="IPR035906">
    <property type="entry name" value="MetI-like_sf"/>
</dbReference>
<evidence type="ECO:0000256" key="2">
    <source>
        <dbReference type="ARBA" id="ARBA00007069"/>
    </source>
</evidence>
<proteinExistence type="inferred from homology"/>
<evidence type="ECO:0000256" key="4">
    <source>
        <dbReference type="ARBA" id="ARBA00022475"/>
    </source>
</evidence>
<dbReference type="HOGENOM" id="CLU_077375_0_1_6"/>
<dbReference type="PANTHER" id="PTHR30450">
    <property type="entry name" value="ABC TRANSPORTER PERMEASE"/>
    <property type="match status" value="1"/>
</dbReference>
<sequence length="235" mass="25078">MNIPMIFPSIAASGFFVNLDADKWEDIGRATLDTLLMVGGALPPALALGLPLGIALYLCNTSQLRRHPQVYTLLALAVNLLRSVPFIILMITMIPVTLLIMGTSLGIRGAILPLVIGTAPFYARLVESALREVDRGVVEAAQAMGATTWQLVWRVLLPEARPGLIAGATITAIAVVGFTAMGGAIGSGGLGDVAYREGYLRSHTDVALVTVIALLMVVQLIQMFGDWLVAHYSRR</sequence>
<feature type="transmembrane region" description="Helical" evidence="8">
    <location>
        <begin position="164"/>
        <end position="186"/>
    </location>
</feature>
<organism evidence="10 11">
    <name type="scientific">Xylella fastidiosa subsp. sandyi Ann-1</name>
    <dbReference type="NCBI Taxonomy" id="155920"/>
    <lineage>
        <taxon>Bacteria</taxon>
        <taxon>Pseudomonadati</taxon>
        <taxon>Pseudomonadota</taxon>
        <taxon>Gammaproteobacteria</taxon>
        <taxon>Lysobacterales</taxon>
        <taxon>Lysobacteraceae</taxon>
        <taxon>Xylella</taxon>
    </lineage>
</organism>
<dbReference type="Pfam" id="PF00528">
    <property type="entry name" value="BPD_transp_1"/>
    <property type="match status" value="1"/>
</dbReference>
<dbReference type="AlphaFoldDB" id="A0A060HCU7"/>
<evidence type="ECO:0000256" key="5">
    <source>
        <dbReference type="ARBA" id="ARBA00022692"/>
    </source>
</evidence>
<evidence type="ECO:0000313" key="10">
    <source>
        <dbReference type="EMBL" id="AIC10757.1"/>
    </source>
</evidence>
<comment type="similarity">
    <text evidence="2">Belongs to the binding-protein-dependent transport system permease family. CysTW subfamily.</text>
</comment>
<feature type="transmembrane region" description="Helical" evidence="8">
    <location>
        <begin position="70"/>
        <end position="92"/>
    </location>
</feature>
<dbReference type="Proteomes" id="UP000027215">
    <property type="component" value="Chromosome"/>
</dbReference>
<dbReference type="GO" id="GO:0048473">
    <property type="term" value="P:D-methionine transmembrane transport"/>
    <property type="evidence" value="ECO:0007669"/>
    <property type="project" value="TreeGrafter"/>
</dbReference>
<keyword evidence="4" id="KW-1003">Cell membrane</keyword>
<comment type="subcellular location">
    <subcellularLocation>
        <location evidence="1 8">Cell membrane</location>
        <topology evidence="1 8">Multi-pass membrane protein</topology>
    </subcellularLocation>
</comment>
<dbReference type="PANTHER" id="PTHR30450:SF1">
    <property type="entry name" value="D-METHIONINE TRANSPORT SYSTEM PERMEASE PROTEIN METI-RELATED"/>
    <property type="match status" value="1"/>
</dbReference>
<feature type="transmembrane region" description="Helical" evidence="8">
    <location>
        <begin position="37"/>
        <end position="58"/>
    </location>
</feature>
<evidence type="ECO:0000256" key="8">
    <source>
        <dbReference type="RuleBase" id="RU363032"/>
    </source>
</evidence>
<evidence type="ECO:0000313" key="11">
    <source>
        <dbReference type="Proteomes" id="UP000027215"/>
    </source>
</evidence>
<feature type="domain" description="ABC transmembrane type-1" evidence="9">
    <location>
        <begin position="31"/>
        <end position="225"/>
    </location>
</feature>
<gene>
    <name evidence="10" type="ORF">D934_12865</name>
</gene>
<dbReference type="PROSITE" id="PS50928">
    <property type="entry name" value="ABC_TM1"/>
    <property type="match status" value="1"/>
</dbReference>
<protein>
    <submittedName>
        <fullName evidence="10">Metal ABC transporter permease</fullName>
    </submittedName>
</protein>
<keyword evidence="6 8" id="KW-1133">Transmembrane helix</keyword>
<dbReference type="GO" id="GO:0005886">
    <property type="term" value="C:plasma membrane"/>
    <property type="evidence" value="ECO:0007669"/>
    <property type="project" value="UniProtKB-SubCell"/>
</dbReference>
<keyword evidence="5 8" id="KW-0812">Transmembrane</keyword>
<evidence type="ECO:0000256" key="1">
    <source>
        <dbReference type="ARBA" id="ARBA00004651"/>
    </source>
</evidence>
<dbReference type="FunFam" id="1.10.3720.10:FF:000002">
    <property type="entry name" value="D-methionine ABC transporter permease MetI"/>
    <property type="match status" value="1"/>
</dbReference>
<dbReference type="CDD" id="cd06261">
    <property type="entry name" value="TM_PBP2"/>
    <property type="match status" value="1"/>
</dbReference>
<dbReference type="InterPro" id="IPR000515">
    <property type="entry name" value="MetI-like"/>
</dbReference>
<dbReference type="EMBL" id="CP006696">
    <property type="protein sequence ID" value="AIC10757.1"/>
    <property type="molecule type" value="Genomic_DNA"/>
</dbReference>
<dbReference type="PATRIC" id="fig|155920.8.peg.3029"/>
<evidence type="ECO:0000259" key="9">
    <source>
        <dbReference type="PROSITE" id="PS50928"/>
    </source>
</evidence>